<dbReference type="InterPro" id="IPR011042">
    <property type="entry name" value="6-blade_b-propeller_TolB-like"/>
</dbReference>
<evidence type="ECO:0000256" key="1">
    <source>
        <dbReference type="ARBA" id="ARBA00004613"/>
    </source>
</evidence>
<sequence length="463" mass="52353">MKIYSKWLCLTFGLCSITILPKTRAQDPLTTLYQWGNLEYDYPNESERQHAIDSGEFVPENGAPIDVDMYYSAGNHHKVFVSIPRFQNGIPATFGTITNRVHNGNPIIAPFPAWSWHRNSEACARDRLVSVFRFKIDECQRLWLLDTGRIGSHQLCPPQILAFDLKTNNLIHRYEIPKDQLESTSILVTPIVDVRNPHEGCYDTFVYAADCQAFALIVHDAQKGTSWKIVDKTMYPNPFFGNYNFAGYTFDLMDGVLGMDLSPYVPGKDRILYYHALSSGSEQWVYTSHLRNQSMFVDNPSPAPEIFHVYPGQRHTQSAAMAIDKNGIAYFGLVSDLSMNCWNTGTEYGPSNIGQIARDPVRLQFPSGVKVITNKAGKQELWFVTMRFQRMATGTLDTTDKNFRIMVGKIDDFSKGSRCVGRPSSHHHNHYGLYGSSHSHSHGGGYGYDRTSKKSESLQFPSD</sequence>
<feature type="signal peptide" evidence="7">
    <location>
        <begin position="1"/>
        <end position="25"/>
    </location>
</feature>
<dbReference type="Proteomes" id="UP001353858">
    <property type="component" value="Unassembled WGS sequence"/>
</dbReference>
<dbReference type="PRINTS" id="PR01366">
    <property type="entry name" value="ROYALJELLY"/>
</dbReference>
<feature type="chain" id="PRO_5042901901" description="Bee-milk protein" evidence="7">
    <location>
        <begin position="26"/>
        <end position="463"/>
    </location>
</feature>
<feature type="region of interest" description="Disordered" evidence="6">
    <location>
        <begin position="430"/>
        <end position="463"/>
    </location>
</feature>
<evidence type="ECO:0008006" key="10">
    <source>
        <dbReference type="Google" id="ProtNLM"/>
    </source>
</evidence>
<accession>A0AAN7QDM5</accession>
<dbReference type="GO" id="GO:0005576">
    <property type="term" value="C:extracellular region"/>
    <property type="evidence" value="ECO:0007669"/>
    <property type="project" value="UniProtKB-SubCell"/>
</dbReference>
<reference evidence="9" key="1">
    <citation type="submission" date="2023-01" db="EMBL/GenBank/DDBJ databases">
        <title>Key to firefly adult light organ development and bioluminescence: homeobox transcription factors regulate luciferase expression and transportation to peroxisome.</title>
        <authorList>
            <person name="Fu X."/>
        </authorList>
    </citation>
    <scope>NUCLEOTIDE SEQUENCE [LARGE SCALE GENOMIC DNA]</scope>
</reference>
<proteinExistence type="inferred from homology"/>
<dbReference type="InterPro" id="IPR017996">
    <property type="entry name" value="MRJP/yellow-related"/>
</dbReference>
<comment type="subcellular location">
    <subcellularLocation>
        <location evidence="1">Secreted</location>
    </subcellularLocation>
</comment>
<keyword evidence="5" id="KW-0325">Glycoprotein</keyword>
<evidence type="ECO:0000313" key="9">
    <source>
        <dbReference type="Proteomes" id="UP001353858"/>
    </source>
</evidence>
<keyword evidence="9" id="KW-1185">Reference proteome</keyword>
<evidence type="ECO:0000256" key="4">
    <source>
        <dbReference type="ARBA" id="ARBA00022729"/>
    </source>
</evidence>
<dbReference type="FunFam" id="2.120.10.30:FF:000045">
    <property type="entry name" value="Blast:Protein yellow"/>
    <property type="match status" value="1"/>
</dbReference>
<dbReference type="InterPro" id="IPR011047">
    <property type="entry name" value="Quinoprotein_ADH-like_sf"/>
</dbReference>
<dbReference type="SUPFAM" id="SSF50998">
    <property type="entry name" value="Quinoprotein alcohol dehydrogenase-like"/>
    <property type="match status" value="1"/>
</dbReference>
<evidence type="ECO:0000256" key="2">
    <source>
        <dbReference type="ARBA" id="ARBA00009127"/>
    </source>
</evidence>
<dbReference type="PANTHER" id="PTHR10009">
    <property type="entry name" value="PROTEIN YELLOW-RELATED"/>
    <property type="match status" value="1"/>
</dbReference>
<comment type="similarity">
    <text evidence="2">Belongs to the major royal jelly protein family.</text>
</comment>
<dbReference type="AlphaFoldDB" id="A0AAN7QDM5"/>
<dbReference type="EMBL" id="JARPUR010000006">
    <property type="protein sequence ID" value="KAK4874683.1"/>
    <property type="molecule type" value="Genomic_DNA"/>
</dbReference>
<dbReference type="Pfam" id="PF03022">
    <property type="entry name" value="MRJP"/>
    <property type="match status" value="1"/>
</dbReference>
<evidence type="ECO:0000256" key="6">
    <source>
        <dbReference type="SAM" id="MobiDB-lite"/>
    </source>
</evidence>
<keyword evidence="3" id="KW-0964">Secreted</keyword>
<dbReference type="Gene3D" id="2.120.10.30">
    <property type="entry name" value="TolB, C-terminal domain"/>
    <property type="match status" value="1"/>
</dbReference>
<gene>
    <name evidence="8" type="ORF">RN001_014043</name>
</gene>
<evidence type="ECO:0000256" key="3">
    <source>
        <dbReference type="ARBA" id="ARBA00022525"/>
    </source>
</evidence>
<dbReference type="PANTHER" id="PTHR10009:SF7">
    <property type="entry name" value="GH10609P-RELATED"/>
    <property type="match status" value="1"/>
</dbReference>
<comment type="caution">
    <text evidence="8">The sequence shown here is derived from an EMBL/GenBank/DDBJ whole genome shotgun (WGS) entry which is preliminary data.</text>
</comment>
<name>A0AAN7QDM5_9COLE</name>
<keyword evidence="4 7" id="KW-0732">Signal</keyword>
<protein>
    <recommendedName>
        <fullName evidence="10">Bee-milk protein</fullName>
    </recommendedName>
</protein>
<evidence type="ECO:0000313" key="8">
    <source>
        <dbReference type="EMBL" id="KAK4874683.1"/>
    </source>
</evidence>
<evidence type="ECO:0000256" key="5">
    <source>
        <dbReference type="ARBA" id="ARBA00023180"/>
    </source>
</evidence>
<evidence type="ECO:0000256" key="7">
    <source>
        <dbReference type="SAM" id="SignalP"/>
    </source>
</evidence>
<organism evidence="8 9">
    <name type="scientific">Aquatica leii</name>
    <dbReference type="NCBI Taxonomy" id="1421715"/>
    <lineage>
        <taxon>Eukaryota</taxon>
        <taxon>Metazoa</taxon>
        <taxon>Ecdysozoa</taxon>
        <taxon>Arthropoda</taxon>
        <taxon>Hexapoda</taxon>
        <taxon>Insecta</taxon>
        <taxon>Pterygota</taxon>
        <taxon>Neoptera</taxon>
        <taxon>Endopterygota</taxon>
        <taxon>Coleoptera</taxon>
        <taxon>Polyphaga</taxon>
        <taxon>Elateriformia</taxon>
        <taxon>Elateroidea</taxon>
        <taxon>Lampyridae</taxon>
        <taxon>Luciolinae</taxon>
        <taxon>Aquatica</taxon>
    </lineage>
</organism>